<dbReference type="PANTHER" id="PTHR35526">
    <property type="entry name" value="ANTI-SIGMA-F FACTOR RSBW-RELATED"/>
    <property type="match status" value="1"/>
</dbReference>
<dbReference type="GO" id="GO:0004674">
    <property type="term" value="F:protein serine/threonine kinase activity"/>
    <property type="evidence" value="ECO:0007669"/>
    <property type="project" value="UniProtKB-KW"/>
</dbReference>
<dbReference type="PANTHER" id="PTHR35526:SF3">
    <property type="entry name" value="ANTI-SIGMA-F FACTOR RSBW"/>
    <property type="match status" value="1"/>
</dbReference>
<dbReference type="InterPro" id="IPR036890">
    <property type="entry name" value="HATPase_C_sf"/>
</dbReference>
<dbReference type="SUPFAM" id="SSF55874">
    <property type="entry name" value="ATPase domain of HSP90 chaperone/DNA topoisomerase II/histidine kinase"/>
    <property type="match status" value="1"/>
</dbReference>
<reference evidence="3 4" key="1">
    <citation type="submission" date="2019-01" db="EMBL/GenBank/DDBJ databases">
        <title>Draft genome sequences of the type strain Streptomyces sioyaensis DSM 40032 and its novel strain, TM32, a thermotolerant antibiotics-producing actinobacterium.</title>
        <authorList>
            <person name="Nakaew N."/>
            <person name="Lumyong S."/>
            <person name="Sloan W.T."/>
            <person name="Sungthong R."/>
        </authorList>
    </citation>
    <scope>NUCLEOTIDE SEQUENCE [LARGE SCALE GENOMIC DNA]</scope>
    <source>
        <strain evidence="3 4">DSM 40032</strain>
    </source>
</reference>
<keyword evidence="4" id="KW-1185">Reference proteome</keyword>
<dbReference type="Gene3D" id="3.30.565.10">
    <property type="entry name" value="Histidine kinase-like ATPase, C-terminal domain"/>
    <property type="match status" value="1"/>
</dbReference>
<dbReference type="InterPro" id="IPR050267">
    <property type="entry name" value="Anti-sigma-factor_SerPK"/>
</dbReference>
<comment type="caution">
    <text evidence="3">The sequence shown here is derived from an EMBL/GenBank/DDBJ whole genome shotgun (WGS) entry which is preliminary data.</text>
</comment>
<keyword evidence="3" id="KW-0067">ATP-binding</keyword>
<accession>A0A4Q1R3A6</accession>
<dbReference type="Proteomes" id="UP000289482">
    <property type="component" value="Unassembled WGS sequence"/>
</dbReference>
<keyword evidence="1" id="KW-0418">Kinase</keyword>
<evidence type="ECO:0000313" key="3">
    <source>
        <dbReference type="EMBL" id="RXS66908.1"/>
    </source>
</evidence>
<evidence type="ECO:0000313" key="4">
    <source>
        <dbReference type="Proteomes" id="UP000289482"/>
    </source>
</evidence>
<feature type="domain" description="Histidine kinase/HSP90-like ATPase" evidence="2">
    <location>
        <begin position="23"/>
        <end position="148"/>
    </location>
</feature>
<evidence type="ECO:0000256" key="1">
    <source>
        <dbReference type="ARBA" id="ARBA00022527"/>
    </source>
</evidence>
<sequence>MTAVAEFVIPRDVELPSVSLTLPAVLSSARQARTFTAESLRFWGESEELIDSAVLIVCELATNAIRHGARLPTACGRGRGTDSTITLRVALEVDALCIEVHDGSMVLPVQRAAGRDEDCGRGMQIIAALAESWTCGRDPEGGKWVRATLSRVDGAAGG</sequence>
<dbReference type="EMBL" id="SDIF01000031">
    <property type="protein sequence ID" value="RXS66908.1"/>
    <property type="molecule type" value="Genomic_DNA"/>
</dbReference>
<organism evidence="3 4">
    <name type="scientific">Streptomyces sioyaensis</name>
    <dbReference type="NCBI Taxonomy" id="67364"/>
    <lineage>
        <taxon>Bacteria</taxon>
        <taxon>Bacillati</taxon>
        <taxon>Actinomycetota</taxon>
        <taxon>Actinomycetes</taxon>
        <taxon>Kitasatosporales</taxon>
        <taxon>Streptomycetaceae</taxon>
        <taxon>Streptomyces</taxon>
    </lineage>
</organism>
<evidence type="ECO:0000259" key="2">
    <source>
        <dbReference type="Pfam" id="PF13581"/>
    </source>
</evidence>
<protein>
    <submittedName>
        <fullName evidence="3">ATP-binding protein</fullName>
    </submittedName>
</protein>
<dbReference type="InterPro" id="IPR003594">
    <property type="entry name" value="HATPase_dom"/>
</dbReference>
<dbReference type="AlphaFoldDB" id="A0A4Q1R3A6"/>
<keyword evidence="1" id="KW-0723">Serine/threonine-protein kinase</keyword>
<name>A0A4Q1R3A6_9ACTN</name>
<dbReference type="Pfam" id="PF13581">
    <property type="entry name" value="HATPase_c_2"/>
    <property type="match status" value="1"/>
</dbReference>
<proteinExistence type="predicted"/>
<keyword evidence="3" id="KW-0547">Nucleotide-binding</keyword>
<gene>
    <name evidence="3" type="ORF">EST54_13845</name>
</gene>
<dbReference type="GO" id="GO:0005524">
    <property type="term" value="F:ATP binding"/>
    <property type="evidence" value="ECO:0007669"/>
    <property type="project" value="UniProtKB-KW"/>
</dbReference>
<keyword evidence="1" id="KW-0808">Transferase</keyword>
<dbReference type="CDD" id="cd16936">
    <property type="entry name" value="HATPase_RsbW-like"/>
    <property type="match status" value="1"/>
</dbReference>